<gene>
    <name evidence="1" type="ORF">NR989_07440</name>
</gene>
<reference evidence="1 2" key="1">
    <citation type="submission" date="2022-06" db="EMBL/GenBank/DDBJ databases">
        <title>Thiomicrohabdus sp. nov, an obligately chemolithoautotrophic, sulfur-oxidizing bacterium isolated from beach of Guanyin Mountain. Amoy.</title>
        <authorList>
            <person name="Zhu H."/>
        </authorList>
    </citation>
    <scope>NUCLEOTIDE SEQUENCE [LARGE SCALE GENOMIC DNA]</scope>
    <source>
        <strain evidence="1 2">XGS-01</strain>
    </source>
</reference>
<sequence>MKKDIDTLIWLPPTQLNANHSVYDTVNDRVGTLFIWDDAYFSSMGFSTKRLYFIWQCLQDFRKQNLMVIKGDTDHVLKSIYEKTPNIKIVTPDDKRLDYSNWDFIKRIPQSQFFIYQGKMPFGFFKFWKQAEQSLYPNVKKNANASNSIIANKLTHKSEHNSIQSA</sequence>
<keyword evidence="2" id="KW-1185">Reference proteome</keyword>
<dbReference type="InterPro" id="IPR014729">
    <property type="entry name" value="Rossmann-like_a/b/a_fold"/>
</dbReference>
<dbReference type="RefSeq" id="WP_275594106.1">
    <property type="nucleotide sequence ID" value="NZ_CP102381.1"/>
</dbReference>
<protein>
    <submittedName>
        <fullName evidence="1">Uncharacterized protein</fullName>
    </submittedName>
</protein>
<dbReference type="SUPFAM" id="SSF52425">
    <property type="entry name" value="Cryptochrome/photolyase, N-terminal domain"/>
    <property type="match status" value="1"/>
</dbReference>
<evidence type="ECO:0000313" key="1">
    <source>
        <dbReference type="EMBL" id="WEJ61847.1"/>
    </source>
</evidence>
<accession>A0ABY8C9D9</accession>
<proteinExistence type="predicted"/>
<dbReference type="EMBL" id="CP102381">
    <property type="protein sequence ID" value="WEJ61847.1"/>
    <property type="molecule type" value="Genomic_DNA"/>
</dbReference>
<organism evidence="1 2">
    <name type="scientific">Thiomicrorhabdus lithotrophica</name>
    <dbReference type="NCBI Taxonomy" id="2949997"/>
    <lineage>
        <taxon>Bacteria</taxon>
        <taxon>Pseudomonadati</taxon>
        <taxon>Pseudomonadota</taxon>
        <taxon>Gammaproteobacteria</taxon>
        <taxon>Thiotrichales</taxon>
        <taxon>Piscirickettsiaceae</taxon>
        <taxon>Thiomicrorhabdus</taxon>
    </lineage>
</organism>
<dbReference type="Gene3D" id="3.40.50.620">
    <property type="entry name" value="HUPs"/>
    <property type="match status" value="1"/>
</dbReference>
<dbReference type="Proteomes" id="UP001222275">
    <property type="component" value="Chromosome"/>
</dbReference>
<evidence type="ECO:0000313" key="2">
    <source>
        <dbReference type="Proteomes" id="UP001222275"/>
    </source>
</evidence>
<dbReference type="InterPro" id="IPR036155">
    <property type="entry name" value="Crypto/Photolyase_N_sf"/>
</dbReference>
<name>A0ABY8C9D9_9GAMM</name>